<dbReference type="AlphaFoldDB" id="A0A9X5C7Z9"/>
<proteinExistence type="predicted"/>
<dbReference type="EMBL" id="VIRB01000084">
    <property type="protein sequence ID" value="NDO69799.1"/>
    <property type="molecule type" value="Genomic_DNA"/>
</dbReference>
<dbReference type="SUPFAM" id="SSF47413">
    <property type="entry name" value="lambda repressor-like DNA-binding domains"/>
    <property type="match status" value="1"/>
</dbReference>
<evidence type="ECO:0000313" key="6">
    <source>
        <dbReference type="Proteomes" id="UP000474104"/>
    </source>
</evidence>
<keyword evidence="2" id="KW-0238">DNA-binding</keyword>
<evidence type="ECO:0000256" key="2">
    <source>
        <dbReference type="ARBA" id="ARBA00023125"/>
    </source>
</evidence>
<dbReference type="SUPFAM" id="SSF53822">
    <property type="entry name" value="Periplasmic binding protein-like I"/>
    <property type="match status" value="1"/>
</dbReference>
<dbReference type="PROSITE" id="PS50932">
    <property type="entry name" value="HTH_LACI_2"/>
    <property type="match status" value="1"/>
</dbReference>
<dbReference type="InterPro" id="IPR010982">
    <property type="entry name" value="Lambda_DNA-bd_dom_sf"/>
</dbReference>
<dbReference type="GO" id="GO:0003700">
    <property type="term" value="F:DNA-binding transcription factor activity"/>
    <property type="evidence" value="ECO:0007669"/>
    <property type="project" value="TreeGrafter"/>
</dbReference>
<dbReference type="Gene3D" id="1.10.260.40">
    <property type="entry name" value="lambda repressor-like DNA-binding domains"/>
    <property type="match status" value="1"/>
</dbReference>
<dbReference type="GO" id="GO:0000976">
    <property type="term" value="F:transcription cis-regulatory region binding"/>
    <property type="evidence" value="ECO:0007669"/>
    <property type="project" value="TreeGrafter"/>
</dbReference>
<reference evidence="5 6" key="1">
    <citation type="submission" date="2019-07" db="EMBL/GenBank/DDBJ databases">
        <title>Draft genome sequences of 15 bacterial species constituting the stable defined intestinal microbiota of the GM15 gnotobiotic mouse model.</title>
        <authorList>
            <person name="Elie C."/>
            <person name="Mathieu A."/>
            <person name="Saliou A."/>
            <person name="Darnaud M."/>
            <person name="Leulier F."/>
            <person name="Tamellini A."/>
        </authorList>
    </citation>
    <scope>NUCLEOTIDE SEQUENCE [LARGE SCALE GENOMIC DNA]</scope>
    <source>
        <strain evidence="6">ASF 502</strain>
    </source>
</reference>
<dbReference type="InterPro" id="IPR000843">
    <property type="entry name" value="HTH_LacI"/>
</dbReference>
<name>A0A9X5C7Z9_9FIRM</name>
<evidence type="ECO:0000256" key="3">
    <source>
        <dbReference type="ARBA" id="ARBA00023163"/>
    </source>
</evidence>
<keyword evidence="1" id="KW-0805">Transcription regulation</keyword>
<organism evidence="5 6">
    <name type="scientific">Schaedlerella arabinosiphila</name>
    <dbReference type="NCBI Taxonomy" id="2044587"/>
    <lineage>
        <taxon>Bacteria</taxon>
        <taxon>Bacillati</taxon>
        <taxon>Bacillota</taxon>
        <taxon>Clostridia</taxon>
        <taxon>Lachnospirales</taxon>
        <taxon>Lachnospiraceae</taxon>
        <taxon>Schaedlerella</taxon>
    </lineage>
</organism>
<dbReference type="RefSeq" id="WP_162205709.1">
    <property type="nucleotide sequence ID" value="NZ_VIRB01000084.1"/>
</dbReference>
<protein>
    <submittedName>
        <fullName evidence="5">LacI family transcriptional regulator</fullName>
    </submittedName>
</protein>
<feature type="domain" description="HTH lacI-type" evidence="4">
    <location>
        <begin position="1"/>
        <end position="55"/>
    </location>
</feature>
<evidence type="ECO:0000256" key="1">
    <source>
        <dbReference type="ARBA" id="ARBA00023015"/>
    </source>
</evidence>
<dbReference type="InterPro" id="IPR046335">
    <property type="entry name" value="LacI/GalR-like_sensor"/>
</dbReference>
<gene>
    <name evidence="5" type="ORF">FMM80_14405</name>
</gene>
<dbReference type="Proteomes" id="UP000474104">
    <property type="component" value="Unassembled WGS sequence"/>
</dbReference>
<dbReference type="SMART" id="SM00354">
    <property type="entry name" value="HTH_LACI"/>
    <property type="match status" value="1"/>
</dbReference>
<evidence type="ECO:0000259" key="4">
    <source>
        <dbReference type="PROSITE" id="PS50932"/>
    </source>
</evidence>
<dbReference type="Pfam" id="PF13377">
    <property type="entry name" value="Peripla_BP_3"/>
    <property type="match status" value="1"/>
</dbReference>
<dbReference type="CDD" id="cd06267">
    <property type="entry name" value="PBP1_LacI_sugar_binding-like"/>
    <property type="match status" value="1"/>
</dbReference>
<sequence>MTIYDISELAGVSASTVSRVINNKPGIREATREKVKALLKEHNYTPDENARGLVNKNTRLIGILLADIRSAHHTDLTYAVEKYLRGKGYCGIILNAGSHAGEMLEAIRILEQRRVDGVLMVGSVFQNEEVENGIREHFANIPVVFANGRFDLPNVYCVLVDECDGVEHCVDLLVKKGKGNAAFIGELDTPSSHEKLKGFKRAMLRCGRSEDSLVILGGEPSRESGYELTRQLLSRHPDIQSVIYSEDLVAAGGMRAFWDAGVRIPDEMAVIGIDNTIYGELSCPRFTSLDNKMTEMASEAARILIDAIEGRQNPRKIMLLSDIVEREST</sequence>
<accession>A0A9X5C7Z9</accession>
<dbReference type="PANTHER" id="PTHR30146">
    <property type="entry name" value="LACI-RELATED TRANSCRIPTIONAL REPRESSOR"/>
    <property type="match status" value="1"/>
</dbReference>
<dbReference type="Gene3D" id="3.40.50.2300">
    <property type="match status" value="2"/>
</dbReference>
<dbReference type="CDD" id="cd01392">
    <property type="entry name" value="HTH_LacI"/>
    <property type="match status" value="1"/>
</dbReference>
<dbReference type="PANTHER" id="PTHR30146:SF109">
    <property type="entry name" value="HTH-TYPE TRANSCRIPTIONAL REGULATOR GALS"/>
    <property type="match status" value="1"/>
</dbReference>
<dbReference type="InterPro" id="IPR028082">
    <property type="entry name" value="Peripla_BP_I"/>
</dbReference>
<evidence type="ECO:0000313" key="5">
    <source>
        <dbReference type="EMBL" id="NDO69799.1"/>
    </source>
</evidence>
<comment type="caution">
    <text evidence="5">The sequence shown here is derived from an EMBL/GenBank/DDBJ whole genome shotgun (WGS) entry which is preliminary data.</text>
</comment>
<keyword evidence="3" id="KW-0804">Transcription</keyword>
<dbReference type="PRINTS" id="PR00036">
    <property type="entry name" value="HTHLACI"/>
</dbReference>
<dbReference type="Pfam" id="PF00356">
    <property type="entry name" value="LacI"/>
    <property type="match status" value="1"/>
</dbReference>